<dbReference type="EMBL" id="CP133548">
    <property type="protein sequence ID" value="WMS86482.1"/>
    <property type="molecule type" value="Genomic_DNA"/>
</dbReference>
<evidence type="ECO:0000256" key="1">
    <source>
        <dbReference type="SAM" id="MobiDB-lite"/>
    </source>
</evidence>
<evidence type="ECO:0000313" key="4">
    <source>
        <dbReference type="Proteomes" id="UP001239782"/>
    </source>
</evidence>
<evidence type="ECO:0000256" key="2">
    <source>
        <dbReference type="SAM" id="SignalP"/>
    </source>
</evidence>
<dbReference type="Proteomes" id="UP001239782">
    <property type="component" value="Chromosome"/>
</dbReference>
<feature type="region of interest" description="Disordered" evidence="1">
    <location>
        <begin position="50"/>
        <end position="82"/>
    </location>
</feature>
<protein>
    <submittedName>
        <fullName evidence="3">Uncharacterized protein</fullName>
    </submittedName>
</protein>
<evidence type="ECO:0000313" key="3">
    <source>
        <dbReference type="EMBL" id="WMS86482.1"/>
    </source>
</evidence>
<accession>A0AA51X5S6</accession>
<gene>
    <name evidence="3" type="ORF">Q9312_14770</name>
</gene>
<sequence>MTLFVKVKIHSCLKICTSQLARMFHLKVALCLFLLSSAAFAKSDLATESNDVQNKQEKESSSQESEAQQNNNTSDNSALDSVQQSLAESVTATAAWLDAFFADPEYPDTQVDVRLNLRQYFTKQESLPVEFKTRVDGRVKLPNISRKLSLVFSGNDDDDESAESLDDGLRQTDDNPNLGLEVLNQRKPGDSERLKIGYRFGESSYYVGGRVRRATTIAEDWQVRASQRLRWYHQFGWESQTFFEIDYLKKKHRFFQYRISTLWREDKRPEIGTETNSTFSYVHLIDEQSAWRVSWSSDYHTEPQSRWIASQLGIGYRQAFYRDWLRVELQPYVRWEEANAWQPDYGFVLLFNALIEQ</sequence>
<keyword evidence="4" id="KW-1185">Reference proteome</keyword>
<dbReference type="KEGG" id="plei:Q9312_14770"/>
<feature type="signal peptide" evidence="2">
    <location>
        <begin position="1"/>
        <end position="41"/>
    </location>
</feature>
<dbReference type="RefSeq" id="WP_309201627.1">
    <property type="nucleotide sequence ID" value="NZ_CP133548.1"/>
</dbReference>
<proteinExistence type="predicted"/>
<reference evidence="3 4" key="1">
    <citation type="submission" date="2023-08" db="EMBL/GenBank/DDBJ databases">
        <title>Pleionea litopenaei sp. nov., isolated from stomach of juvenile Litopenaeus vannamei.</title>
        <authorList>
            <person name="Rho A.M."/>
            <person name="Hwang C.Y."/>
        </authorList>
    </citation>
    <scope>NUCLEOTIDE SEQUENCE [LARGE SCALE GENOMIC DNA]</scope>
    <source>
        <strain evidence="3 4">HL-JVS1</strain>
    </source>
</reference>
<keyword evidence="2" id="KW-0732">Signal</keyword>
<feature type="chain" id="PRO_5041382579" evidence="2">
    <location>
        <begin position="42"/>
        <end position="357"/>
    </location>
</feature>
<name>A0AA51X5S6_9GAMM</name>
<dbReference type="AlphaFoldDB" id="A0AA51X5S6"/>
<organism evidence="3 4">
    <name type="scientific">Pleionea litopenaei</name>
    <dbReference type="NCBI Taxonomy" id="3070815"/>
    <lineage>
        <taxon>Bacteria</taxon>
        <taxon>Pseudomonadati</taxon>
        <taxon>Pseudomonadota</taxon>
        <taxon>Gammaproteobacteria</taxon>
        <taxon>Oceanospirillales</taxon>
        <taxon>Pleioneaceae</taxon>
        <taxon>Pleionea</taxon>
    </lineage>
</organism>
<feature type="compositionally biased region" description="Low complexity" evidence="1">
    <location>
        <begin position="62"/>
        <end position="72"/>
    </location>
</feature>
<feature type="compositionally biased region" description="Polar residues" evidence="1">
    <location>
        <begin position="73"/>
        <end position="82"/>
    </location>
</feature>